<dbReference type="PANTHER" id="PTHR28106:SF1">
    <property type="entry name" value="MITOCHONDRIAL ATPASE COMPLEX SUBUNIT ATP10"/>
    <property type="match status" value="1"/>
</dbReference>
<proteinExistence type="predicted"/>
<comment type="caution">
    <text evidence="1">The sequence shown here is derived from an EMBL/GenBank/DDBJ whole genome shotgun (WGS) entry which is preliminary data.</text>
</comment>
<dbReference type="GO" id="GO:0004843">
    <property type="term" value="F:cysteine-type deubiquitinase activity"/>
    <property type="evidence" value="ECO:0007669"/>
    <property type="project" value="UniProtKB-EC"/>
</dbReference>
<dbReference type="OrthoDB" id="17089at2759"/>
<dbReference type="Proteomes" id="UP001151582">
    <property type="component" value="Unassembled WGS sequence"/>
</dbReference>
<keyword evidence="2" id="KW-1185">Reference proteome</keyword>
<keyword evidence="1" id="KW-0378">Hydrolase</keyword>
<dbReference type="EMBL" id="JANBQB010000285">
    <property type="protein sequence ID" value="KAJ1978301.1"/>
    <property type="molecule type" value="Genomic_DNA"/>
</dbReference>
<dbReference type="AlphaFoldDB" id="A0A9W8B118"/>
<reference evidence="1" key="1">
    <citation type="submission" date="2022-07" db="EMBL/GenBank/DDBJ databases">
        <title>Phylogenomic reconstructions and comparative analyses of Kickxellomycotina fungi.</title>
        <authorList>
            <person name="Reynolds N.K."/>
            <person name="Stajich J.E."/>
            <person name="Barry K."/>
            <person name="Grigoriev I.V."/>
            <person name="Crous P."/>
            <person name="Smith M.E."/>
        </authorList>
    </citation>
    <scope>NUCLEOTIDE SEQUENCE</scope>
    <source>
        <strain evidence="1">RSA 567</strain>
    </source>
</reference>
<dbReference type="GO" id="GO:0033615">
    <property type="term" value="P:mitochondrial proton-transporting ATP synthase complex assembly"/>
    <property type="evidence" value="ECO:0007669"/>
    <property type="project" value="TreeGrafter"/>
</dbReference>
<dbReference type="InterPro" id="IPR007849">
    <property type="entry name" value="ATP10"/>
</dbReference>
<dbReference type="EC" id="3.4.19.12" evidence="1"/>
<dbReference type="Pfam" id="PF05176">
    <property type="entry name" value="ATP-synt_10"/>
    <property type="match status" value="1"/>
</dbReference>
<accession>A0A9W8B118</accession>
<organism evidence="1 2">
    <name type="scientific">Dimargaris verticillata</name>
    <dbReference type="NCBI Taxonomy" id="2761393"/>
    <lineage>
        <taxon>Eukaryota</taxon>
        <taxon>Fungi</taxon>
        <taxon>Fungi incertae sedis</taxon>
        <taxon>Zoopagomycota</taxon>
        <taxon>Kickxellomycotina</taxon>
        <taxon>Dimargaritomycetes</taxon>
        <taxon>Dimargaritales</taxon>
        <taxon>Dimargaritaceae</taxon>
        <taxon>Dimargaris</taxon>
    </lineage>
</organism>
<evidence type="ECO:0000313" key="1">
    <source>
        <dbReference type="EMBL" id="KAJ1978301.1"/>
    </source>
</evidence>
<protein>
    <submittedName>
        <fullName evidence="1">Mitochondrial ATPase complex subunit atp10</fullName>
        <ecNumber evidence="1">3.4.19.12</ecNumber>
    </submittedName>
</protein>
<sequence>MLHMQLNIVENILKGAIVRACVPWLAQQVPAEQRGNYLTYFWPIERIKDDLFIQNLALGWVFLVDRDLKVRWYANGIATPKELEQLYAYVAHLQPGAKSPVTE</sequence>
<name>A0A9W8B118_9FUNG</name>
<dbReference type="PANTHER" id="PTHR28106">
    <property type="entry name" value="MITOCHONDRIAL ATPASE COMPLEX SUBUNIT ATP10"/>
    <property type="match status" value="1"/>
</dbReference>
<gene>
    <name evidence="1" type="primary">ATP10_2</name>
    <name evidence="1" type="ORF">H4R34_003253</name>
</gene>
<dbReference type="GO" id="GO:0005743">
    <property type="term" value="C:mitochondrial inner membrane"/>
    <property type="evidence" value="ECO:0007669"/>
    <property type="project" value="TreeGrafter"/>
</dbReference>
<evidence type="ECO:0000313" key="2">
    <source>
        <dbReference type="Proteomes" id="UP001151582"/>
    </source>
</evidence>